<gene>
    <name evidence="1" type="ORF">NDU88_002700</name>
</gene>
<evidence type="ECO:0000313" key="1">
    <source>
        <dbReference type="EMBL" id="KAJ1207309.1"/>
    </source>
</evidence>
<sequence>MPLRLLEVPQSRCMWGRPGRYFRARVAGPNLGPSTSRSVRAAQTRAPVQSAVPLPASSLGRHITAESENEEKYKRPLEMQRSYYIT</sequence>
<dbReference type="AlphaFoldDB" id="A0AAV7W5C0"/>
<protein>
    <submittedName>
        <fullName evidence="1">Uncharacterized protein</fullName>
    </submittedName>
</protein>
<name>A0AAV7W5C0_PLEWA</name>
<dbReference type="Proteomes" id="UP001066276">
    <property type="component" value="Chromosome 1_2"/>
</dbReference>
<organism evidence="1 2">
    <name type="scientific">Pleurodeles waltl</name>
    <name type="common">Iberian ribbed newt</name>
    <dbReference type="NCBI Taxonomy" id="8319"/>
    <lineage>
        <taxon>Eukaryota</taxon>
        <taxon>Metazoa</taxon>
        <taxon>Chordata</taxon>
        <taxon>Craniata</taxon>
        <taxon>Vertebrata</taxon>
        <taxon>Euteleostomi</taxon>
        <taxon>Amphibia</taxon>
        <taxon>Batrachia</taxon>
        <taxon>Caudata</taxon>
        <taxon>Salamandroidea</taxon>
        <taxon>Salamandridae</taxon>
        <taxon>Pleurodelinae</taxon>
        <taxon>Pleurodeles</taxon>
    </lineage>
</organism>
<accession>A0AAV7W5C0</accession>
<reference evidence="1" key="1">
    <citation type="journal article" date="2022" name="bioRxiv">
        <title>Sequencing and chromosome-scale assembly of the giantPleurodeles waltlgenome.</title>
        <authorList>
            <person name="Brown T."/>
            <person name="Elewa A."/>
            <person name="Iarovenko S."/>
            <person name="Subramanian E."/>
            <person name="Araus A.J."/>
            <person name="Petzold A."/>
            <person name="Susuki M."/>
            <person name="Suzuki K.-i.T."/>
            <person name="Hayashi T."/>
            <person name="Toyoda A."/>
            <person name="Oliveira C."/>
            <person name="Osipova E."/>
            <person name="Leigh N.D."/>
            <person name="Simon A."/>
            <person name="Yun M.H."/>
        </authorList>
    </citation>
    <scope>NUCLEOTIDE SEQUENCE</scope>
    <source>
        <strain evidence="1">20211129_DDA</strain>
        <tissue evidence="1">Liver</tissue>
    </source>
</reference>
<keyword evidence="2" id="KW-1185">Reference proteome</keyword>
<evidence type="ECO:0000313" key="2">
    <source>
        <dbReference type="Proteomes" id="UP001066276"/>
    </source>
</evidence>
<comment type="caution">
    <text evidence="1">The sequence shown here is derived from an EMBL/GenBank/DDBJ whole genome shotgun (WGS) entry which is preliminary data.</text>
</comment>
<proteinExistence type="predicted"/>
<dbReference type="EMBL" id="JANPWB010000002">
    <property type="protein sequence ID" value="KAJ1207309.1"/>
    <property type="molecule type" value="Genomic_DNA"/>
</dbReference>